<protein>
    <submittedName>
        <fullName evidence="1">Uncharacterized protein</fullName>
    </submittedName>
</protein>
<reference evidence="2" key="1">
    <citation type="submission" date="2017-10" db="EMBL/GenBank/DDBJ databases">
        <title>Completed PacBio SMRT sequence of Methylosinus trichosporium OB3b reveals presence of a third large plasmid.</title>
        <authorList>
            <person name="Charles T.C."/>
            <person name="Lynch M.D.J."/>
            <person name="Heil J.R."/>
            <person name="Cheng J."/>
        </authorList>
    </citation>
    <scope>NUCLEOTIDE SEQUENCE [LARGE SCALE GENOMIC DNA]</scope>
    <source>
        <strain evidence="2">OB3b</strain>
        <plasmid evidence="2">pob3b2</plasmid>
    </source>
</reference>
<sequence>MSRSYTHFSCVLPLGRAEFLPSALTLYERYAEELDARYERICFTVKACDLDRGSLRIVSGEDGDPEQVIAFVQRCARTFGLTGLWGFQWSQGCAFPSFDAFGGAACLLDLGAQRVVDRIDCRRWLSERIARDKTPAARLVRPHS</sequence>
<proteinExistence type="predicted"/>
<gene>
    <name evidence="1" type="ORF">CQW49_22615</name>
</gene>
<dbReference type="RefSeq" id="WP_099831997.1">
    <property type="nucleotide sequence ID" value="NZ_CP023739.1"/>
</dbReference>
<keyword evidence="2" id="KW-1185">Reference proteome</keyword>
<evidence type="ECO:0000313" key="1">
    <source>
        <dbReference type="EMBL" id="ATQ70778.1"/>
    </source>
</evidence>
<dbReference type="Proteomes" id="UP000230709">
    <property type="component" value="Plasmid pOB3b2"/>
</dbReference>
<organism evidence="1 2">
    <name type="scientific">Methylosinus trichosporium (strain ATCC 35070 / NCIMB 11131 / UNIQEM 75 / OB3b)</name>
    <dbReference type="NCBI Taxonomy" id="595536"/>
    <lineage>
        <taxon>Bacteria</taxon>
        <taxon>Pseudomonadati</taxon>
        <taxon>Pseudomonadota</taxon>
        <taxon>Alphaproteobacteria</taxon>
        <taxon>Hyphomicrobiales</taxon>
        <taxon>Methylocystaceae</taxon>
        <taxon>Methylosinus</taxon>
    </lineage>
</organism>
<geneLocation type="plasmid" evidence="2">
    <name>pob3b2</name>
</geneLocation>
<keyword evidence="1" id="KW-0614">Plasmid</keyword>
<name>A0A2D2D6Z7_METT3</name>
<evidence type="ECO:0000313" key="2">
    <source>
        <dbReference type="Proteomes" id="UP000230709"/>
    </source>
</evidence>
<accession>A0A2D2D6Z7</accession>
<dbReference type="AlphaFoldDB" id="A0A2D2D6Z7"/>
<dbReference type="KEGG" id="mtw:CQW49_22615"/>
<dbReference type="EMBL" id="CP023739">
    <property type="protein sequence ID" value="ATQ70778.1"/>
    <property type="molecule type" value="Genomic_DNA"/>
</dbReference>